<dbReference type="SUPFAM" id="SSF54001">
    <property type="entry name" value="Cysteine proteinases"/>
    <property type="match status" value="1"/>
</dbReference>
<keyword evidence="5" id="KW-0788">Thiol protease</keyword>
<evidence type="ECO:0000256" key="4">
    <source>
        <dbReference type="ARBA" id="ARBA00022801"/>
    </source>
</evidence>
<gene>
    <name evidence="9" type="ORF">L3X38_032338</name>
</gene>
<organism evidence="9 10">
    <name type="scientific">Prunus dulcis</name>
    <name type="common">Almond</name>
    <name type="synonym">Amygdalus dulcis</name>
    <dbReference type="NCBI Taxonomy" id="3755"/>
    <lineage>
        <taxon>Eukaryota</taxon>
        <taxon>Viridiplantae</taxon>
        <taxon>Streptophyta</taxon>
        <taxon>Embryophyta</taxon>
        <taxon>Tracheophyta</taxon>
        <taxon>Spermatophyta</taxon>
        <taxon>Magnoliopsida</taxon>
        <taxon>eudicotyledons</taxon>
        <taxon>Gunneridae</taxon>
        <taxon>Pentapetalae</taxon>
        <taxon>rosids</taxon>
        <taxon>fabids</taxon>
        <taxon>Rosales</taxon>
        <taxon>Rosaceae</taxon>
        <taxon>Amygdaloideae</taxon>
        <taxon>Amygdaleae</taxon>
        <taxon>Prunus</taxon>
    </lineage>
</organism>
<keyword evidence="3" id="KW-0833">Ubl conjugation pathway</keyword>
<dbReference type="PROSITE" id="PS50600">
    <property type="entry name" value="ULP_PROTEASE"/>
    <property type="match status" value="1"/>
</dbReference>
<keyword evidence="4" id="KW-0378">Hydrolase</keyword>
<dbReference type="InterPro" id="IPR003653">
    <property type="entry name" value="Peptidase_C48_C"/>
</dbReference>
<dbReference type="PANTHER" id="PTHR47764">
    <property type="entry name" value="UBIQUITIN-LIKE-SPECIFIC PROTEASE 2B-RELATED"/>
    <property type="match status" value="1"/>
</dbReference>
<feature type="compositionally biased region" description="Polar residues" evidence="7">
    <location>
        <begin position="690"/>
        <end position="706"/>
    </location>
</feature>
<dbReference type="AlphaFoldDB" id="A0AAD4VG18"/>
<sequence>MTTLHQPTTPSSISSLMQMMTKVKTANKKEPGESPFKSFEVLLPKALMPVARFYKEPVCRLDVIFKSDFTLHKSIIDILLSVCKDFRQTQHTVGLTSSSASTSEADNIPYKIAINDNIKMTVVLYPDYVVYRDSYCTEPQLTFSDSCIKVSGSKTSEPFDFEWGVDDLITFECQRFPKAEFVMIKLRVISKDAPQEDIADGVSGFEELKIAVVEPYWSEKEERIASLNAKYLNAWVLLQDMGLETDEDDSPGQGHHFPNFDEPFEDVVYPKGEADAVSISKRDVDLLQPETFINDTIIDFYIKYLKNQIQSREKHRFHFFNSFFFRKLADLDKDPSSVSDGRAAFQRVRKWTRKVDLFEKDYIFIPVNFNLHWSLIVICHPGEVPRLNVLSCSDGDSGKSHKVPCILHMDSIKGSHTGLKNLIQSYLWEEWKERKKEASEEMSSKFHNLRFVPLELPQQENSFDCGLFLLHYLELFLEEAPVYFSPFKITKFSNFLNPDWFLPSEASLKRTLIQRLIFELLENRCREVSSAASSDEDQAKFPECNEHETGVQSFSGRCGPAIACQENISNSQAGQGIEITLLSTPSLKSSECVSDAGLVLREFFEPGATPGSLFGQYQSFDQKSSFYLLNGAIPPIEEDTENGEHFAFTPTGDSGFQQITGITSQTCGIPYTSRTYGAETSYDLGISAQEENGNIDSSPKPSNCASDHSEDLGVMEDHPVGEKDLGLSQKEEMDVNNPAMENVTCLTDGLVSAPGNPDASIIEGSQDHDKVHDGNRSGVSQDHDKVHYNNGYGGSQDPDKVHEGNGKGSSQDRDKVHDGNGNGGSQDPNKVHDGDENGGSQDHDEVHNGAENEGSRDCDKVHDGNENEGSWDRVKVNDGNENGAPFSSRQENPDIPAYQDSNMVDNRTVSCDDVQMFVDDRMPEPQEQPAAKRLRLTQPLEGEKCVT</sequence>
<keyword evidence="2" id="KW-0645">Protease</keyword>
<keyword evidence="10" id="KW-1185">Reference proteome</keyword>
<evidence type="ECO:0000313" key="10">
    <source>
        <dbReference type="Proteomes" id="UP001054821"/>
    </source>
</evidence>
<dbReference type="PANTHER" id="PTHR47764:SF2">
    <property type="entry name" value="UBIQUITIN-LIKE PROTEASE FAMILY PROFILE DOMAIN-CONTAINING PROTEIN"/>
    <property type="match status" value="1"/>
</dbReference>
<feature type="compositionally biased region" description="Basic and acidic residues" evidence="7">
    <location>
        <begin position="797"/>
        <end position="818"/>
    </location>
</feature>
<feature type="region of interest" description="Disordered" evidence="7">
    <location>
        <begin position="921"/>
        <end position="947"/>
    </location>
</feature>
<evidence type="ECO:0000256" key="7">
    <source>
        <dbReference type="SAM" id="MobiDB-lite"/>
    </source>
</evidence>
<dbReference type="GO" id="GO:0006508">
    <property type="term" value="P:proteolysis"/>
    <property type="evidence" value="ECO:0007669"/>
    <property type="project" value="UniProtKB-KW"/>
</dbReference>
<dbReference type="FunFam" id="3.30.310.130:FF:000006">
    <property type="entry name" value="Probable ubiquitin-like-specific protease 2B"/>
    <property type="match status" value="1"/>
</dbReference>
<protein>
    <recommendedName>
        <fullName evidence="8">Ubiquitin-like protease family profile domain-containing protein</fullName>
    </recommendedName>
</protein>
<dbReference type="EMBL" id="JAJFAZ020000006">
    <property type="protein sequence ID" value="KAI5323266.1"/>
    <property type="molecule type" value="Genomic_DNA"/>
</dbReference>
<feature type="compositionally biased region" description="Basic and acidic residues" evidence="7">
    <location>
        <begin position="829"/>
        <end position="878"/>
    </location>
</feature>
<name>A0AAD4VG18_PRUDU</name>
<comment type="caution">
    <text evidence="9">The sequence shown here is derived from an EMBL/GenBank/DDBJ whole genome shotgun (WGS) entry which is preliminary data.</text>
</comment>
<dbReference type="Gene3D" id="3.30.310.130">
    <property type="entry name" value="Ubiquitin-related"/>
    <property type="match status" value="1"/>
</dbReference>
<feature type="compositionally biased region" description="Basic and acidic residues" evidence="7">
    <location>
        <begin position="707"/>
        <end position="721"/>
    </location>
</feature>
<comment type="function">
    <text evidence="6">Protease that catalyzes two essential functions in the SUMO pathway: processing of full-length SUMOs to their mature forms and deconjugation of SUMO from targeted proteins.</text>
</comment>
<evidence type="ECO:0000259" key="8">
    <source>
        <dbReference type="PROSITE" id="PS50600"/>
    </source>
</evidence>
<dbReference type="Pfam" id="PF25352">
    <property type="entry name" value="PH_ULP"/>
    <property type="match status" value="1"/>
</dbReference>
<evidence type="ECO:0000313" key="9">
    <source>
        <dbReference type="EMBL" id="KAI5323266.1"/>
    </source>
</evidence>
<evidence type="ECO:0000256" key="6">
    <source>
        <dbReference type="ARBA" id="ARBA00057729"/>
    </source>
</evidence>
<reference evidence="9 10" key="1">
    <citation type="journal article" date="2022" name="G3 (Bethesda)">
        <title>Whole-genome sequence and methylome profiling of the almond [Prunus dulcis (Mill.) D.A. Webb] cultivar 'Nonpareil'.</title>
        <authorList>
            <person name="D'Amico-Willman K.M."/>
            <person name="Ouma W.Z."/>
            <person name="Meulia T."/>
            <person name="Sideli G.M."/>
            <person name="Gradziel T.M."/>
            <person name="Fresnedo-Ramirez J."/>
        </authorList>
    </citation>
    <scope>NUCLEOTIDE SEQUENCE [LARGE SCALE GENOMIC DNA]</scope>
    <source>
        <strain evidence="9">Clone GOH B32 T37-40</strain>
    </source>
</reference>
<feature type="region of interest" description="Disordered" evidence="7">
    <location>
        <begin position="690"/>
        <end position="721"/>
    </location>
</feature>
<evidence type="ECO:0000256" key="5">
    <source>
        <dbReference type="ARBA" id="ARBA00022807"/>
    </source>
</evidence>
<feature type="compositionally biased region" description="Basic and acidic residues" evidence="7">
    <location>
        <begin position="765"/>
        <end position="787"/>
    </location>
</feature>
<evidence type="ECO:0000256" key="3">
    <source>
        <dbReference type="ARBA" id="ARBA00022786"/>
    </source>
</evidence>
<dbReference type="Gene3D" id="1.10.418.20">
    <property type="match status" value="1"/>
</dbReference>
<comment type="similarity">
    <text evidence="1">Belongs to the peptidase C48 family.</text>
</comment>
<dbReference type="InterPro" id="IPR057375">
    <property type="entry name" value="ULP2A/B_PH"/>
</dbReference>
<dbReference type="Proteomes" id="UP001054821">
    <property type="component" value="Chromosome 6"/>
</dbReference>
<proteinExistence type="inferred from homology"/>
<feature type="domain" description="Ubiquitin-like protease family profile" evidence="8">
    <location>
        <begin position="277"/>
        <end position="476"/>
    </location>
</feature>
<evidence type="ECO:0000256" key="1">
    <source>
        <dbReference type="ARBA" id="ARBA00005234"/>
    </source>
</evidence>
<dbReference type="GO" id="GO:0008234">
    <property type="term" value="F:cysteine-type peptidase activity"/>
    <property type="evidence" value="ECO:0007669"/>
    <property type="project" value="UniProtKB-KW"/>
</dbReference>
<accession>A0AAD4VG18</accession>
<evidence type="ECO:0000256" key="2">
    <source>
        <dbReference type="ARBA" id="ARBA00022670"/>
    </source>
</evidence>
<feature type="region of interest" description="Disordered" evidence="7">
    <location>
        <begin position="748"/>
        <end position="901"/>
    </location>
</feature>
<dbReference type="InterPro" id="IPR038765">
    <property type="entry name" value="Papain-like_cys_pep_sf"/>
</dbReference>
<dbReference type="Pfam" id="PF02902">
    <property type="entry name" value="Peptidase_C48"/>
    <property type="match status" value="1"/>
</dbReference>